<evidence type="ECO:0000313" key="3">
    <source>
        <dbReference type="Proteomes" id="UP000290289"/>
    </source>
</evidence>
<dbReference type="Proteomes" id="UP000290289">
    <property type="component" value="Chromosome 17"/>
</dbReference>
<keyword evidence="3" id="KW-1185">Reference proteome</keyword>
<gene>
    <name evidence="2" type="ORF">DVH24_027516</name>
</gene>
<name>A0A498H8Q2_MALDO</name>
<dbReference type="AlphaFoldDB" id="A0A498H8Q2"/>
<accession>A0A498H8Q2</accession>
<organism evidence="2 3">
    <name type="scientific">Malus domestica</name>
    <name type="common">Apple</name>
    <name type="synonym">Pyrus malus</name>
    <dbReference type="NCBI Taxonomy" id="3750"/>
    <lineage>
        <taxon>Eukaryota</taxon>
        <taxon>Viridiplantae</taxon>
        <taxon>Streptophyta</taxon>
        <taxon>Embryophyta</taxon>
        <taxon>Tracheophyta</taxon>
        <taxon>Spermatophyta</taxon>
        <taxon>Magnoliopsida</taxon>
        <taxon>eudicotyledons</taxon>
        <taxon>Gunneridae</taxon>
        <taxon>Pentapetalae</taxon>
        <taxon>rosids</taxon>
        <taxon>fabids</taxon>
        <taxon>Rosales</taxon>
        <taxon>Rosaceae</taxon>
        <taxon>Amygdaloideae</taxon>
        <taxon>Maleae</taxon>
        <taxon>Malus</taxon>
    </lineage>
</organism>
<comment type="caution">
    <text evidence="2">The sequence shown here is derived from an EMBL/GenBank/DDBJ whole genome shotgun (WGS) entry which is preliminary data.</text>
</comment>
<feature type="compositionally biased region" description="Acidic residues" evidence="1">
    <location>
        <begin position="38"/>
        <end position="58"/>
    </location>
</feature>
<reference evidence="2 3" key="1">
    <citation type="submission" date="2018-10" db="EMBL/GenBank/DDBJ databases">
        <title>A high-quality apple genome assembly.</title>
        <authorList>
            <person name="Hu J."/>
        </authorList>
    </citation>
    <scope>NUCLEOTIDE SEQUENCE [LARGE SCALE GENOMIC DNA]</scope>
    <source>
        <strain evidence="3">cv. HFTH1</strain>
        <tissue evidence="2">Young leaf</tissue>
    </source>
</reference>
<protein>
    <submittedName>
        <fullName evidence="2">Uncharacterized protein</fullName>
    </submittedName>
</protein>
<proteinExistence type="predicted"/>
<sequence length="102" mass="12031">MVDAGQKTLGQFEADVRILKMVYARPKRLGREYGQSGDEYEDYENNENGEEYQEEEENLEEFHPHYICTLQFPVGLKSSIFFHMLTSLLQRNIQKDKHGMKL</sequence>
<evidence type="ECO:0000313" key="2">
    <source>
        <dbReference type="EMBL" id="RXH67369.1"/>
    </source>
</evidence>
<feature type="region of interest" description="Disordered" evidence="1">
    <location>
        <begin position="32"/>
        <end position="58"/>
    </location>
</feature>
<dbReference type="EMBL" id="RDQH01000343">
    <property type="protein sequence ID" value="RXH67369.1"/>
    <property type="molecule type" value="Genomic_DNA"/>
</dbReference>
<evidence type="ECO:0000256" key="1">
    <source>
        <dbReference type="SAM" id="MobiDB-lite"/>
    </source>
</evidence>